<reference evidence="2 3" key="1">
    <citation type="submission" date="2018-03" db="EMBL/GenBank/DDBJ databases">
        <title>Actinopolyspora mortivallis from Sahara, screening for active biomolecules.</title>
        <authorList>
            <person name="Selama O."/>
            <person name="Wellington E.M.H."/>
            <person name="Hacene H."/>
        </authorList>
    </citation>
    <scope>NUCLEOTIDE SEQUENCE [LARGE SCALE GENOMIC DNA]</scope>
    <source>
        <strain evidence="2 3">M5A</strain>
    </source>
</reference>
<evidence type="ECO:0000313" key="3">
    <source>
        <dbReference type="Proteomes" id="UP000239352"/>
    </source>
</evidence>
<accession>A0A2T0GRY8</accession>
<dbReference type="AlphaFoldDB" id="A0A2T0GRY8"/>
<proteinExistence type="predicted"/>
<protein>
    <recommendedName>
        <fullName evidence="1">Transposase IS30-like HTH domain-containing protein</fullName>
    </recommendedName>
</protein>
<gene>
    <name evidence="2" type="ORF">CEP50_18475</name>
</gene>
<dbReference type="InterPro" id="IPR025246">
    <property type="entry name" value="IS30-like_HTH"/>
</dbReference>
<dbReference type="Proteomes" id="UP000239352">
    <property type="component" value="Unassembled WGS sequence"/>
</dbReference>
<dbReference type="EMBL" id="PVSR01000052">
    <property type="protein sequence ID" value="PRW61876.1"/>
    <property type="molecule type" value="Genomic_DNA"/>
</dbReference>
<organism evidence="2 3">
    <name type="scientific">Actinopolyspora mortivallis</name>
    <dbReference type="NCBI Taxonomy" id="33906"/>
    <lineage>
        <taxon>Bacteria</taxon>
        <taxon>Bacillati</taxon>
        <taxon>Actinomycetota</taxon>
        <taxon>Actinomycetes</taxon>
        <taxon>Actinopolysporales</taxon>
        <taxon>Actinopolysporaceae</taxon>
        <taxon>Actinopolyspora</taxon>
    </lineage>
</organism>
<feature type="domain" description="Transposase IS30-like HTH" evidence="1">
    <location>
        <begin position="7"/>
        <end position="49"/>
    </location>
</feature>
<name>A0A2T0GRY8_ACTMO</name>
<comment type="caution">
    <text evidence="2">The sequence shown here is derived from an EMBL/GenBank/DDBJ whole genome shotgun (WGS) entry which is preliminary data.</text>
</comment>
<keyword evidence="3" id="KW-1185">Reference proteome</keyword>
<sequence>MVCVAHGKPLPFDERDIMSRGIAREVSHRCIAAELGRHPSVIPREIARNGGNELLRAPNAFGVGVGASR</sequence>
<dbReference type="Pfam" id="PF13936">
    <property type="entry name" value="HTH_38"/>
    <property type="match status" value="1"/>
</dbReference>
<dbReference type="InParanoid" id="A0A2T0GRY8"/>
<evidence type="ECO:0000313" key="2">
    <source>
        <dbReference type="EMBL" id="PRW61876.1"/>
    </source>
</evidence>
<evidence type="ECO:0000259" key="1">
    <source>
        <dbReference type="Pfam" id="PF13936"/>
    </source>
</evidence>